<dbReference type="InterPro" id="IPR029058">
    <property type="entry name" value="AB_hydrolase_fold"/>
</dbReference>
<evidence type="ECO:0000313" key="6">
    <source>
        <dbReference type="Proteomes" id="UP000051802"/>
    </source>
</evidence>
<dbReference type="PANTHER" id="PTHR11559">
    <property type="entry name" value="CARBOXYLESTERASE"/>
    <property type="match status" value="1"/>
</dbReference>
<dbReference type="ESTHER" id="9gamm-a0a0r0ah19">
    <property type="family name" value="Carb_B_Bacteria"/>
</dbReference>
<dbReference type="InterPro" id="IPR050309">
    <property type="entry name" value="Type-B_Carboxylest/Lipase"/>
</dbReference>
<dbReference type="InterPro" id="IPR002018">
    <property type="entry name" value="CarbesteraseB"/>
</dbReference>
<comment type="caution">
    <text evidence="5">The sequence shown here is derived from an EMBL/GenBank/DDBJ whole genome shotgun (WGS) entry which is preliminary data.</text>
</comment>
<dbReference type="AlphaFoldDB" id="A0A0R0AH19"/>
<sequence>MSRITLGALALWIGLAAAPLHAAEAATQVTVEGGRLQGHATDGLLVFKGIPYAAPPVGPLRWRAPQPVPRWSGVREARAYGPDCMQRPFATDDAPLTTDPSEDCLYANVWRPAQAAGPLPVLVWVHGGGFVNGGGSPPSYAGAALARQGVLVVSFNYRLGRFGTFDHPALAKADADHGRGVNFGILDQVAALEWVKRNIAAFGGDPRNVTVMGESAGGMSVHALLTSPLAQGLFQKAVIQSGGEPAARATRADAEQAGLRFARTLGVADDDAQALAKLRALPAEAILGDLNLTTLDRNLGPTGTYVFPVADGKVVADLAAAYRDGKFNRVPLMVGATADDIGGPDGYMVNGAKQTAELFAKDGLPTWYYRFGYVAEATRAVHPKGAAHASEIPYFFGTVGVRYGGDTRPGDMALSAKASGYLVNFVRSGNPNGEGVPAWKPYVAGQGPMQVFGLTGEVGP</sequence>
<evidence type="ECO:0000256" key="3">
    <source>
        <dbReference type="RuleBase" id="RU361235"/>
    </source>
</evidence>
<reference evidence="5 6" key="1">
    <citation type="submission" date="2015-10" db="EMBL/GenBank/DDBJ databases">
        <title>Genome sequencing and analysis of members of genus Stenotrophomonas.</title>
        <authorList>
            <person name="Patil P.P."/>
            <person name="Midha S."/>
            <person name="Patil P.B."/>
        </authorList>
    </citation>
    <scope>NUCLEOTIDE SEQUENCE [LARGE SCALE GENOMIC DNA]</scope>
    <source>
        <strain evidence="5 6">JCM 16536</strain>
    </source>
</reference>
<dbReference type="Pfam" id="PF00135">
    <property type="entry name" value="COesterase"/>
    <property type="match status" value="2"/>
</dbReference>
<gene>
    <name evidence="5" type="ORF">ARC20_08805</name>
</gene>
<keyword evidence="6" id="KW-1185">Reference proteome</keyword>
<dbReference type="Gene3D" id="3.40.50.1820">
    <property type="entry name" value="alpha/beta hydrolase"/>
    <property type="match status" value="2"/>
</dbReference>
<evidence type="ECO:0000256" key="2">
    <source>
        <dbReference type="ARBA" id="ARBA00022801"/>
    </source>
</evidence>
<dbReference type="EMBL" id="LLXU01000069">
    <property type="protein sequence ID" value="KRG44223.1"/>
    <property type="molecule type" value="Genomic_DNA"/>
</dbReference>
<dbReference type="SUPFAM" id="SSF53474">
    <property type="entry name" value="alpha/beta-Hydrolases"/>
    <property type="match status" value="1"/>
</dbReference>
<dbReference type="Proteomes" id="UP000051802">
    <property type="component" value="Unassembled WGS sequence"/>
</dbReference>
<dbReference type="InterPro" id="IPR019826">
    <property type="entry name" value="Carboxylesterase_B_AS"/>
</dbReference>
<dbReference type="STRING" id="676599.ARC20_08805"/>
<evidence type="ECO:0000259" key="4">
    <source>
        <dbReference type="Pfam" id="PF00135"/>
    </source>
</evidence>
<feature type="signal peptide" evidence="3">
    <location>
        <begin position="1"/>
        <end position="22"/>
    </location>
</feature>
<dbReference type="PROSITE" id="PS00122">
    <property type="entry name" value="CARBOXYLESTERASE_B_1"/>
    <property type="match status" value="1"/>
</dbReference>
<dbReference type="OrthoDB" id="9775851at2"/>
<evidence type="ECO:0000256" key="1">
    <source>
        <dbReference type="ARBA" id="ARBA00005964"/>
    </source>
</evidence>
<proteinExistence type="inferred from homology"/>
<evidence type="ECO:0000313" key="5">
    <source>
        <dbReference type="EMBL" id="KRG44223.1"/>
    </source>
</evidence>
<dbReference type="GO" id="GO:0016787">
    <property type="term" value="F:hydrolase activity"/>
    <property type="evidence" value="ECO:0007669"/>
    <property type="project" value="UniProtKB-KW"/>
</dbReference>
<feature type="domain" description="Carboxylesterase type B" evidence="4">
    <location>
        <begin position="345"/>
        <end position="451"/>
    </location>
</feature>
<accession>A0A0R0AH19</accession>
<comment type="similarity">
    <text evidence="1 3">Belongs to the type-B carboxylesterase/lipase family.</text>
</comment>
<dbReference type="RefSeq" id="WP_057646220.1">
    <property type="nucleotide sequence ID" value="NZ_LLXU01000069.1"/>
</dbReference>
<name>A0A0R0AH19_9GAMM</name>
<feature type="chain" id="PRO_5005967134" description="Carboxylic ester hydrolase" evidence="3">
    <location>
        <begin position="23"/>
        <end position="460"/>
    </location>
</feature>
<keyword evidence="2 3" id="KW-0378">Hydrolase</keyword>
<feature type="domain" description="Carboxylesterase type B" evidence="4">
    <location>
        <begin position="27"/>
        <end position="341"/>
    </location>
</feature>
<dbReference type="EC" id="3.1.1.-" evidence="3"/>
<protein>
    <recommendedName>
        <fullName evidence="3">Carboxylic ester hydrolase</fullName>
        <ecNumber evidence="3">3.1.1.-</ecNumber>
    </recommendedName>
</protein>
<keyword evidence="3" id="KW-0732">Signal</keyword>
<organism evidence="5 6">
    <name type="scientific">Stenotrophomonas panacihumi</name>
    <dbReference type="NCBI Taxonomy" id="676599"/>
    <lineage>
        <taxon>Bacteria</taxon>
        <taxon>Pseudomonadati</taxon>
        <taxon>Pseudomonadota</taxon>
        <taxon>Gammaproteobacteria</taxon>
        <taxon>Lysobacterales</taxon>
        <taxon>Lysobacteraceae</taxon>
        <taxon>Stenotrophomonas</taxon>
    </lineage>
</organism>